<reference evidence="10" key="2">
    <citation type="submission" date="2025-08" db="UniProtKB">
        <authorList>
            <consortium name="Ensembl"/>
        </authorList>
    </citation>
    <scope>IDENTIFICATION</scope>
</reference>
<dbReference type="SUPFAM" id="SSF57302">
    <property type="entry name" value="Snake toxin-like"/>
    <property type="match status" value="1"/>
</dbReference>
<dbReference type="Pfam" id="PF00530">
    <property type="entry name" value="SRCR"/>
    <property type="match status" value="3"/>
</dbReference>
<feature type="disulfide bond" evidence="6">
    <location>
        <begin position="408"/>
        <end position="472"/>
    </location>
</feature>
<dbReference type="PANTHER" id="PTHR48071:SF24">
    <property type="entry name" value="DELETED IN MALIGNANT BRAIN TUMORS 1 PROTEIN-LIKE"/>
    <property type="match status" value="1"/>
</dbReference>
<dbReference type="Proteomes" id="UP000472276">
    <property type="component" value="Unassembled WGS sequence"/>
</dbReference>
<evidence type="ECO:0000313" key="11">
    <source>
        <dbReference type="Proteomes" id="UP000472276"/>
    </source>
</evidence>
<sequence>GTHAPLWITQPHPTQPGETVNRTVCNNWSGSCCQFPSHTIQVKLCHGNYYVYKLERPSNCHLAYCAEVNTTTSAVPSTTPAPIPQISTANQVGFTSTTAVSNSAAVEGHIRLVGGNSSCSGRVEIFHSGQWGTVCDDLWDQVDAQVVCRQLGCGRVVSAPGSAQFGQGTGPIWLDDVSCSGSESNLTQCQHLGFGSHNCAHSEDAGVICEGYSQSVDPCYNYTVLNDQWRSTNNTNTQDLHCDQSINWQGWYRLFLGSSDARIPERCIDTNRCGTHAPLWITQPHPTQPGETVNRTVCNNWSGSCCQFPSHTIQVKLCHGNYYVYKLERPSNCHLAYCAEVNTTTSAVPSTTPAPIPQISTANQVALNSTTAVSNSAAVEGHICLVGGNNSCSGRVEIFHSGQWGTVCDDSWDQVDAQVVCRQLGCGRVVSAPGSAQFGQGTGPIWLDDVSCSGSESNLTQCQHLGFGSHNCAHSEDAGVICEGYSQSVDPCYNYTVLNDQWRSTNNTNTQDLHCDQSINWQGWYRLFLGSSDARIPERCIDTNRCGTHAPLWITQPHPTQPGETVNRTVCNNWSGSCCQFPSHTIQVKLCHGNYYVYKLERPSNCHLAYCAEVNTTTSAVPSTTPAPIPQISTANQVGFTSTTAVSNSAAVEGHIRLVGGNSSCSGRVEIFHSGQWGTVCDDLWDQVDAQVVCRQLGCGRVVSAPGSAQFGQGTGPIWLDDVSCSGSESNLTQCQHLGFGSHNCGHSEDAGVICEESLPVVSSVVDSICTATGPTIIDVHGQINSIQDRCAYSLFSTPSLPDLHVLGNFRDRRRKDVSFLDSVTLRVDGRYIHLDQGGRVQLDDSTLTLSSSPQLVHGVQLSKDQTGVTAKLSLSNLNISVFFDGYTAQIHLEGPSGSSVEGLCGNSSRSLSDLRLSEYSSTSCEIQYSEPADSTIDCTSVTERCNLLKEAPFSSCNSDIDPKPYITACTDTLCKYPAVDGLNCQFLKAYARACSLHNHTLDGWTSKTSCSSEAFCQDRTCSDHEFCGEKTVGGDTRCFCRAIFASKYQENNSLGDPTVCKQNSASVSLVGCLLEDKGINYSALHLNDPTCRGQVDELSHMVTFSFNSSNSCGTVVTTNNSQIIYKNIIMTQNSSSDIITRHDQIYIDFSCVQTQPDIKTATFRIRHSSVIQHITSGVWDYTLTMNTFTDAGRTQAVDSSTEVQLDQKIWVELKTDGLDGNMVVIVTDSCWATDQPSPDSTPRYDLIINGCANPADQTVQVGANGLGASSYFSFNMFEFTGGSGEVFLHCKLHLCPKQENSCLPTCPGAARIRRSARSKYEGEAFISMAWTH</sequence>
<dbReference type="Pfam" id="PF00100">
    <property type="entry name" value="Zona_pellucida"/>
    <property type="match status" value="1"/>
</dbReference>
<feature type="domain" description="SRCR" evidence="7">
    <location>
        <begin position="656"/>
        <end position="756"/>
    </location>
</feature>
<dbReference type="InterPro" id="IPR001846">
    <property type="entry name" value="VWF_type-D"/>
</dbReference>
<feature type="disulfide bond" evidence="6">
    <location>
        <begin position="725"/>
        <end position="735"/>
    </location>
</feature>
<evidence type="ECO:0000256" key="6">
    <source>
        <dbReference type="PROSITE-ProRule" id="PRU00196"/>
    </source>
</evidence>
<feature type="disulfide bond" evidence="6">
    <location>
        <begin position="694"/>
        <end position="755"/>
    </location>
</feature>
<feature type="disulfide bond" evidence="6">
    <location>
        <begin position="135"/>
        <end position="199"/>
    </location>
</feature>
<dbReference type="Gene3D" id="2.60.40.3210">
    <property type="entry name" value="Zona pellucida, ZP-N domain"/>
    <property type="match status" value="1"/>
</dbReference>
<dbReference type="PROSITE" id="PS51233">
    <property type="entry name" value="VWFD"/>
    <property type="match status" value="1"/>
</dbReference>
<keyword evidence="5" id="KW-0325">Glycoprotein</keyword>
<dbReference type="Gene3D" id="3.10.250.10">
    <property type="entry name" value="SRCR-like domain"/>
    <property type="match status" value="3"/>
</dbReference>
<feature type="domain" description="SRCR" evidence="7">
    <location>
        <begin position="110"/>
        <end position="210"/>
    </location>
</feature>
<dbReference type="GO" id="GO:0004252">
    <property type="term" value="F:serine-type endopeptidase activity"/>
    <property type="evidence" value="ECO:0007669"/>
    <property type="project" value="TreeGrafter"/>
</dbReference>
<feature type="domain" description="SRCR" evidence="7">
    <location>
        <begin position="383"/>
        <end position="483"/>
    </location>
</feature>
<feature type="disulfide bond" evidence="6">
    <location>
        <begin position="148"/>
        <end position="209"/>
    </location>
</feature>
<evidence type="ECO:0000256" key="2">
    <source>
        <dbReference type="ARBA" id="ARBA00022729"/>
    </source>
</evidence>
<dbReference type="SUPFAM" id="SSF56487">
    <property type="entry name" value="SRCR-like"/>
    <property type="match status" value="3"/>
</dbReference>
<dbReference type="InterPro" id="IPR055355">
    <property type="entry name" value="ZP-C"/>
</dbReference>
<dbReference type="SMART" id="SM00241">
    <property type="entry name" value="ZP"/>
    <property type="match status" value="1"/>
</dbReference>
<evidence type="ECO:0000259" key="9">
    <source>
        <dbReference type="PROSITE" id="PS51233"/>
    </source>
</evidence>
<dbReference type="GO" id="GO:0031638">
    <property type="term" value="P:zymogen activation"/>
    <property type="evidence" value="ECO:0007669"/>
    <property type="project" value="TreeGrafter"/>
</dbReference>
<dbReference type="Ensembl" id="ENSOABT00000062831.1">
    <property type="protein sequence ID" value="ENSOABP00000062480.1"/>
    <property type="gene ID" value="ENSOABG00000030291.1"/>
</dbReference>
<feature type="domain" description="VWFD" evidence="9">
    <location>
        <begin position="768"/>
        <end position="940"/>
    </location>
</feature>
<feature type="disulfide bond" evidence="6">
    <location>
        <begin position="681"/>
        <end position="745"/>
    </location>
</feature>
<keyword evidence="11" id="KW-1185">Reference proteome</keyword>
<reference evidence="10" key="3">
    <citation type="submission" date="2025-09" db="UniProtKB">
        <authorList>
            <consortium name="Ensembl"/>
        </authorList>
    </citation>
    <scope>IDENTIFICATION</scope>
</reference>
<feature type="disulfide bond" evidence="6">
    <location>
        <begin position="179"/>
        <end position="189"/>
    </location>
</feature>
<feature type="disulfide bond" evidence="6">
    <location>
        <begin position="452"/>
        <end position="462"/>
    </location>
</feature>
<evidence type="ECO:0000313" key="10">
    <source>
        <dbReference type="Ensembl" id="ENSOABP00000062480.1"/>
    </source>
</evidence>
<evidence type="ECO:0000259" key="7">
    <source>
        <dbReference type="PROSITE" id="PS50287"/>
    </source>
</evidence>
<evidence type="ECO:0000256" key="5">
    <source>
        <dbReference type="ARBA" id="ARBA00023180"/>
    </source>
</evidence>
<dbReference type="Pfam" id="PF08742">
    <property type="entry name" value="C8"/>
    <property type="match status" value="1"/>
</dbReference>
<dbReference type="SMART" id="SM00832">
    <property type="entry name" value="C8"/>
    <property type="match status" value="1"/>
</dbReference>
<dbReference type="InterPro" id="IPR001507">
    <property type="entry name" value="ZP_dom"/>
</dbReference>
<evidence type="ECO:0000256" key="1">
    <source>
        <dbReference type="ARBA" id="ARBA00022536"/>
    </source>
</evidence>
<protein>
    <submittedName>
        <fullName evidence="10">Uncharacterized protein</fullName>
    </submittedName>
</protein>
<dbReference type="SMART" id="SM00202">
    <property type="entry name" value="SR"/>
    <property type="match status" value="3"/>
</dbReference>
<dbReference type="Pfam" id="PF23283">
    <property type="entry name" value="D8C_UMOD"/>
    <property type="match status" value="3"/>
</dbReference>
<dbReference type="PROSITE" id="PS50287">
    <property type="entry name" value="SRCR_2"/>
    <property type="match status" value="3"/>
</dbReference>
<dbReference type="InterPro" id="IPR042235">
    <property type="entry name" value="ZP-C_dom"/>
</dbReference>
<reference evidence="11" key="1">
    <citation type="submission" date="2020-03" db="EMBL/GenBank/DDBJ databases">
        <title>Evolution of repeat sequences and sex chromosomes of tilapia species revealed by chromosome-level genomes.</title>
        <authorList>
            <person name="Xu L."/>
            <person name="Tao W."/>
            <person name="Wang D."/>
            <person name="Zhou Q."/>
        </authorList>
    </citation>
    <scope>NUCLEOTIDE SEQUENCE [LARGE SCALE GENOMIC DNA]</scope>
    <source>
        <strain evidence="11">Israel</strain>
    </source>
</reference>
<feature type="disulfide bond" evidence="6">
    <location>
        <begin position="421"/>
        <end position="482"/>
    </location>
</feature>
<keyword evidence="3" id="KW-0677">Repeat</keyword>
<dbReference type="PROSITE" id="PS00420">
    <property type="entry name" value="SRCR_1"/>
    <property type="match status" value="3"/>
</dbReference>
<dbReference type="PANTHER" id="PTHR48071">
    <property type="entry name" value="SRCR DOMAIN-CONTAINING PROTEIN"/>
    <property type="match status" value="1"/>
</dbReference>
<dbReference type="InterPro" id="IPR045860">
    <property type="entry name" value="Snake_toxin-like_sf"/>
</dbReference>
<dbReference type="PRINTS" id="PR00258">
    <property type="entry name" value="SPERACTRCPTR"/>
</dbReference>
<evidence type="ECO:0000256" key="4">
    <source>
        <dbReference type="ARBA" id="ARBA00023157"/>
    </source>
</evidence>
<accession>A0AAZ1X4B0</accession>
<dbReference type="GO" id="GO:0005886">
    <property type="term" value="C:plasma membrane"/>
    <property type="evidence" value="ECO:0007669"/>
    <property type="project" value="TreeGrafter"/>
</dbReference>
<feature type="domain" description="ZP" evidence="8">
    <location>
        <begin position="1060"/>
        <end position="1314"/>
    </location>
</feature>
<dbReference type="InterPro" id="IPR036772">
    <property type="entry name" value="SRCR-like_dom_sf"/>
</dbReference>
<dbReference type="InterPro" id="IPR057774">
    <property type="entry name" value="D8C_UMOD/GP2/OIT3-like"/>
</dbReference>
<organism evidence="10 11">
    <name type="scientific">Oreochromis aureus</name>
    <name type="common">Israeli tilapia</name>
    <name type="synonym">Chromis aureus</name>
    <dbReference type="NCBI Taxonomy" id="47969"/>
    <lineage>
        <taxon>Eukaryota</taxon>
        <taxon>Metazoa</taxon>
        <taxon>Chordata</taxon>
        <taxon>Craniata</taxon>
        <taxon>Vertebrata</taxon>
        <taxon>Euteleostomi</taxon>
        <taxon>Actinopterygii</taxon>
        <taxon>Neopterygii</taxon>
        <taxon>Teleostei</taxon>
        <taxon>Neoteleostei</taxon>
        <taxon>Acanthomorphata</taxon>
        <taxon>Ovalentaria</taxon>
        <taxon>Cichlomorphae</taxon>
        <taxon>Cichliformes</taxon>
        <taxon>Cichlidae</taxon>
        <taxon>African cichlids</taxon>
        <taxon>Pseudocrenilabrinae</taxon>
        <taxon>Oreochromini</taxon>
        <taxon>Oreochromis</taxon>
    </lineage>
</organism>
<keyword evidence="2" id="KW-0732">Signal</keyword>
<evidence type="ECO:0000259" key="8">
    <source>
        <dbReference type="PROSITE" id="PS51034"/>
    </source>
</evidence>
<name>A0AAZ1X4B0_OREAU</name>
<keyword evidence="4 6" id="KW-1015">Disulfide bond</keyword>
<proteinExistence type="predicted"/>
<keyword evidence="1" id="KW-0245">EGF-like domain</keyword>
<dbReference type="PROSITE" id="PS51034">
    <property type="entry name" value="ZP_2"/>
    <property type="match status" value="1"/>
</dbReference>
<evidence type="ECO:0000256" key="3">
    <source>
        <dbReference type="ARBA" id="ARBA00022737"/>
    </source>
</evidence>
<gene>
    <name evidence="10" type="primary">MALRD1</name>
</gene>
<dbReference type="FunFam" id="3.10.250.10:FF:000003">
    <property type="entry name" value="Deleted in malignant brain tumors 1"/>
    <property type="match status" value="3"/>
</dbReference>
<dbReference type="Gene3D" id="2.60.40.4100">
    <property type="entry name" value="Zona pellucida, ZP-C domain"/>
    <property type="match status" value="1"/>
</dbReference>
<dbReference type="InterPro" id="IPR014853">
    <property type="entry name" value="VWF/SSPO/ZAN-like_Cys-rich_dom"/>
</dbReference>
<dbReference type="InterPro" id="IPR001190">
    <property type="entry name" value="SRCR"/>
</dbReference>